<evidence type="ECO:0000313" key="3">
    <source>
        <dbReference type="Proteomes" id="UP000693946"/>
    </source>
</evidence>
<comment type="caution">
    <text evidence="2">The sequence shown here is derived from an EMBL/GenBank/DDBJ whole genome shotgun (WGS) entry which is preliminary data.</text>
</comment>
<evidence type="ECO:0000256" key="1">
    <source>
        <dbReference type="SAM" id="MobiDB-lite"/>
    </source>
</evidence>
<accession>A0AAV6QV47</accession>
<gene>
    <name evidence="2" type="ORF">JOB18_009503</name>
</gene>
<organism evidence="2 3">
    <name type="scientific">Solea senegalensis</name>
    <name type="common">Senegalese sole</name>
    <dbReference type="NCBI Taxonomy" id="28829"/>
    <lineage>
        <taxon>Eukaryota</taxon>
        <taxon>Metazoa</taxon>
        <taxon>Chordata</taxon>
        <taxon>Craniata</taxon>
        <taxon>Vertebrata</taxon>
        <taxon>Euteleostomi</taxon>
        <taxon>Actinopterygii</taxon>
        <taxon>Neopterygii</taxon>
        <taxon>Teleostei</taxon>
        <taxon>Neoteleostei</taxon>
        <taxon>Acanthomorphata</taxon>
        <taxon>Carangaria</taxon>
        <taxon>Pleuronectiformes</taxon>
        <taxon>Pleuronectoidei</taxon>
        <taxon>Soleidae</taxon>
        <taxon>Solea</taxon>
    </lineage>
</organism>
<name>A0AAV6QV47_SOLSE</name>
<feature type="region of interest" description="Disordered" evidence="1">
    <location>
        <begin position="85"/>
        <end position="119"/>
    </location>
</feature>
<proteinExistence type="predicted"/>
<reference evidence="2 3" key="1">
    <citation type="journal article" date="2021" name="Sci. Rep.">
        <title>Chromosome anchoring in Senegalese sole (Solea senegalensis) reveals sex-associated markers and genome rearrangements in flatfish.</title>
        <authorList>
            <person name="Guerrero-Cozar I."/>
            <person name="Gomez-Garrido J."/>
            <person name="Berbel C."/>
            <person name="Martinez-Blanch J.F."/>
            <person name="Alioto T."/>
            <person name="Claros M.G."/>
            <person name="Gagnaire P.A."/>
            <person name="Manchado M."/>
        </authorList>
    </citation>
    <scope>NUCLEOTIDE SEQUENCE [LARGE SCALE GENOMIC DNA]</scope>
    <source>
        <strain evidence="2">Sse05_10M</strain>
    </source>
</reference>
<protein>
    <submittedName>
        <fullName evidence="2">Uncharacterized protein</fullName>
    </submittedName>
</protein>
<dbReference type="AlphaFoldDB" id="A0AAV6QV47"/>
<feature type="compositionally biased region" description="Basic residues" evidence="1">
    <location>
        <begin position="88"/>
        <end position="98"/>
    </location>
</feature>
<dbReference type="EMBL" id="JAGKHQ010000015">
    <property type="protein sequence ID" value="KAG7495975.1"/>
    <property type="molecule type" value="Genomic_DNA"/>
</dbReference>
<dbReference type="Proteomes" id="UP000693946">
    <property type="component" value="Linkage Group LG3"/>
</dbReference>
<sequence>MFGATRGSCGGYNEWIDLERLWSEAARIVIIPVSTRRTPRNPPLSPDELGTRQRETSECLCALFSAENKKTPARRFRAGCQKQERKCGGGRKKKKKAQKMPAMRCHPKQRKGDMCPDSGEKKEIHVHRVNSKGRKESCFLDICFLDSTTVSFLQALWYAPNIDHSDSGWRDGFPLCREFAGCCSEVIPRRLLLFAGTHRVTSGIPQEDTVLRWIHFETSRTTTRNLQYS</sequence>
<feature type="compositionally biased region" description="Basic and acidic residues" evidence="1">
    <location>
        <begin position="110"/>
        <end position="119"/>
    </location>
</feature>
<evidence type="ECO:0000313" key="2">
    <source>
        <dbReference type="EMBL" id="KAG7495975.1"/>
    </source>
</evidence>
<keyword evidence="3" id="KW-1185">Reference proteome</keyword>